<accession>A0A411YE22</accession>
<keyword evidence="4" id="KW-1185">Reference proteome</keyword>
<dbReference type="Proteomes" id="UP000291469">
    <property type="component" value="Chromosome"/>
</dbReference>
<dbReference type="EMBL" id="CP036402">
    <property type="protein sequence ID" value="QBI19377.1"/>
    <property type="molecule type" value="Genomic_DNA"/>
</dbReference>
<dbReference type="KEGG" id="erz:ER308_07330"/>
<sequence>MTADNVVSLPTPTTNTEQRIVIELRLTNPHNPSEADHPLPADPFPPTSGGEWAIKITDAAERLGISDSHIRKLIKNGEIPSVDLGGAVRVPLEPLADYLNEQARKRMQYPH</sequence>
<dbReference type="SUPFAM" id="SSF46955">
    <property type="entry name" value="Putative DNA-binding domain"/>
    <property type="match status" value="1"/>
</dbReference>
<dbReference type="InterPro" id="IPR010093">
    <property type="entry name" value="SinI_DNA-bd"/>
</dbReference>
<proteinExistence type="predicted"/>
<dbReference type="GO" id="GO:0003677">
    <property type="term" value="F:DNA binding"/>
    <property type="evidence" value="ECO:0007669"/>
    <property type="project" value="UniProtKB-KW"/>
</dbReference>
<protein>
    <submittedName>
        <fullName evidence="3">DNA-binding protein</fullName>
    </submittedName>
</protein>
<dbReference type="NCBIfam" id="TIGR01764">
    <property type="entry name" value="excise"/>
    <property type="match status" value="1"/>
</dbReference>
<gene>
    <name evidence="3" type="ORF">ER308_07330</name>
</gene>
<keyword evidence="3" id="KW-0238">DNA-binding</keyword>
<organism evidence="3 4">
    <name type="scientific">Egibacter rhizosphaerae</name>
    <dbReference type="NCBI Taxonomy" id="1670831"/>
    <lineage>
        <taxon>Bacteria</taxon>
        <taxon>Bacillati</taxon>
        <taxon>Actinomycetota</taxon>
        <taxon>Nitriliruptoria</taxon>
        <taxon>Egibacterales</taxon>
        <taxon>Egibacteraceae</taxon>
        <taxon>Egibacter</taxon>
    </lineage>
</organism>
<feature type="domain" description="Helix-turn-helix" evidence="2">
    <location>
        <begin position="56"/>
        <end position="102"/>
    </location>
</feature>
<dbReference type="InterPro" id="IPR041657">
    <property type="entry name" value="HTH_17"/>
</dbReference>
<evidence type="ECO:0000256" key="1">
    <source>
        <dbReference type="SAM" id="MobiDB-lite"/>
    </source>
</evidence>
<dbReference type="AlphaFoldDB" id="A0A411YE22"/>
<evidence type="ECO:0000259" key="2">
    <source>
        <dbReference type="Pfam" id="PF12728"/>
    </source>
</evidence>
<dbReference type="Pfam" id="PF12728">
    <property type="entry name" value="HTH_17"/>
    <property type="match status" value="1"/>
</dbReference>
<dbReference type="InterPro" id="IPR009061">
    <property type="entry name" value="DNA-bd_dom_put_sf"/>
</dbReference>
<name>A0A411YE22_9ACTN</name>
<reference evidence="3 4" key="1">
    <citation type="submission" date="2019-01" db="EMBL/GenBank/DDBJ databases">
        <title>Egibacter rhizosphaerae EGI 80759T.</title>
        <authorList>
            <person name="Chen D.-D."/>
            <person name="Tian Y."/>
            <person name="Jiao J.-Y."/>
            <person name="Zhang X.-T."/>
            <person name="Zhang Y.-G."/>
            <person name="Zhang Y."/>
            <person name="Xiao M."/>
            <person name="Shu W.-S."/>
            <person name="Li W.-J."/>
        </authorList>
    </citation>
    <scope>NUCLEOTIDE SEQUENCE [LARGE SCALE GENOMIC DNA]</scope>
    <source>
        <strain evidence="3 4">EGI 80759</strain>
    </source>
</reference>
<dbReference type="RefSeq" id="WP_131154374.1">
    <property type="nucleotide sequence ID" value="NZ_CP036402.1"/>
</dbReference>
<feature type="region of interest" description="Disordered" evidence="1">
    <location>
        <begin position="29"/>
        <end position="50"/>
    </location>
</feature>
<evidence type="ECO:0000313" key="4">
    <source>
        <dbReference type="Proteomes" id="UP000291469"/>
    </source>
</evidence>
<dbReference type="OrthoDB" id="5524782at2"/>
<evidence type="ECO:0000313" key="3">
    <source>
        <dbReference type="EMBL" id="QBI19377.1"/>
    </source>
</evidence>